<sequence>MAAQEDETLARYDDLYDDLYGDNEQPDSKPVVLVGSTTATTSPGPALNTAPTGGVTASTPSASADMKPTFSASSGGPIQALQQHGQAIGIGMAMQAQNRAPAGVSNPMMGQPQQAQHNNHRPDPTEEGKMFIGGLNWDTNEESLRTYFSQFGPIIQSNIMRDQETGRSRGFAFLTYETTAAVDKVLAHGEHYLDGKTVRARSPFHARSGSTRTERLALLLFLNVSQIDPKRAVPRSSNPKSDKLFIRLLPQTCTPESFRTYWQPFGVVTDATLMMDKETGRHRGFGFVNFESGESTEKVLNSQPHYMDGNLLEVKRAQTKGEQRRPDYGIDTRHMNAAHHNPAAHAGGMNLMGGGVGGGGMGGPAGAGGGFGANPALGGVTGAVGGMPNMNAPFDPNAMSKFFAQMGWGAWNPMMMPGMGAGFDPTMGMGGMGGMGGMMGVSTMGGMPAMGGMGMGMGGMGGGVAPVGQGGEGSFAAPMRGGVAMGGGHRGGMRGGARGAFSVCFQSHLHLPLRKND</sequence>
<dbReference type="EMBL" id="FQNC01000044">
    <property type="protein sequence ID" value="SGY54452.1"/>
    <property type="molecule type" value="Genomic_DNA"/>
</dbReference>
<keyword evidence="1" id="KW-0677">Repeat</keyword>
<dbReference type="InterPro" id="IPR000504">
    <property type="entry name" value="RRM_dom"/>
</dbReference>
<feature type="domain" description="RRM" evidence="5">
    <location>
        <begin position="128"/>
        <end position="201"/>
    </location>
</feature>
<dbReference type="PANTHER" id="PTHR48032:SF6">
    <property type="entry name" value="RNA-BINDING (RRM_RBD_RNP MOTIFS) FAMILY PROTEIN"/>
    <property type="match status" value="1"/>
</dbReference>
<reference evidence="6 7" key="1">
    <citation type="submission" date="2016-11" db="EMBL/GenBank/DDBJ databases">
        <authorList>
            <person name="Jaros S."/>
            <person name="Januszkiewicz K."/>
            <person name="Wedrychowicz H."/>
        </authorList>
    </citation>
    <scope>NUCLEOTIDE SEQUENCE [LARGE SCALE GENOMIC DNA]</scope>
</reference>
<feature type="region of interest" description="Disordered" evidence="4">
    <location>
        <begin position="1"/>
        <end position="76"/>
    </location>
</feature>
<evidence type="ECO:0000313" key="7">
    <source>
        <dbReference type="Proteomes" id="UP000249464"/>
    </source>
</evidence>
<dbReference type="PROSITE" id="PS50102">
    <property type="entry name" value="RRM"/>
    <property type="match status" value="2"/>
</dbReference>
<evidence type="ECO:0000313" key="6">
    <source>
        <dbReference type="EMBL" id="SGY54452.1"/>
    </source>
</evidence>
<feature type="compositionally biased region" description="Polar residues" evidence="4">
    <location>
        <begin position="35"/>
        <end position="62"/>
    </location>
</feature>
<proteinExistence type="predicted"/>
<evidence type="ECO:0000256" key="2">
    <source>
        <dbReference type="ARBA" id="ARBA00022884"/>
    </source>
</evidence>
<dbReference type="InterPro" id="IPR012677">
    <property type="entry name" value="Nucleotide-bd_a/b_plait_sf"/>
</dbReference>
<dbReference type="SUPFAM" id="SSF54928">
    <property type="entry name" value="RNA-binding domain, RBD"/>
    <property type="match status" value="2"/>
</dbReference>
<dbReference type="InterPro" id="IPR035979">
    <property type="entry name" value="RBD_domain_sf"/>
</dbReference>
<gene>
    <name evidence="6" type="primary">BQ5605_C006g03880</name>
    <name evidence="6" type="ORF">BQ5605_C006G03880</name>
</gene>
<accession>A0A2X0MZJ8</accession>
<protein>
    <submittedName>
        <fullName evidence="6">BQ5605_C006g03880 protein</fullName>
    </submittedName>
</protein>
<organism evidence="6 7">
    <name type="scientific">Microbotryum silenes-dioicae</name>
    <dbReference type="NCBI Taxonomy" id="796604"/>
    <lineage>
        <taxon>Eukaryota</taxon>
        <taxon>Fungi</taxon>
        <taxon>Dikarya</taxon>
        <taxon>Basidiomycota</taxon>
        <taxon>Pucciniomycotina</taxon>
        <taxon>Microbotryomycetes</taxon>
        <taxon>Microbotryales</taxon>
        <taxon>Microbotryaceae</taxon>
        <taxon>Microbotryum</taxon>
    </lineage>
</organism>
<feature type="compositionally biased region" description="Acidic residues" evidence="4">
    <location>
        <begin position="15"/>
        <end position="25"/>
    </location>
</feature>
<name>A0A2X0MZJ8_9BASI</name>
<dbReference type="SMART" id="SM00360">
    <property type="entry name" value="RRM"/>
    <property type="match status" value="2"/>
</dbReference>
<dbReference type="GO" id="GO:0003729">
    <property type="term" value="F:mRNA binding"/>
    <property type="evidence" value="ECO:0007669"/>
    <property type="project" value="TreeGrafter"/>
</dbReference>
<dbReference type="STRING" id="796604.A0A2X0MZJ8"/>
<dbReference type="PANTHER" id="PTHR48032">
    <property type="entry name" value="RNA-BINDING PROTEIN MUSASHI HOMOLOG RBP6"/>
    <property type="match status" value="1"/>
</dbReference>
<dbReference type="Proteomes" id="UP000249464">
    <property type="component" value="Unassembled WGS sequence"/>
</dbReference>
<keyword evidence="2 3" id="KW-0694">RNA-binding</keyword>
<keyword evidence="7" id="KW-1185">Reference proteome</keyword>
<dbReference type="Gene3D" id="3.30.70.330">
    <property type="match status" value="2"/>
</dbReference>
<feature type="domain" description="RRM" evidence="5">
    <location>
        <begin position="242"/>
        <end position="319"/>
    </location>
</feature>
<evidence type="ECO:0000256" key="3">
    <source>
        <dbReference type="PROSITE-ProRule" id="PRU00176"/>
    </source>
</evidence>
<dbReference type="Pfam" id="PF00076">
    <property type="entry name" value="RRM_1"/>
    <property type="match status" value="2"/>
</dbReference>
<dbReference type="CDD" id="cd12325">
    <property type="entry name" value="RRM1_hnRNPA_hnRNPD_like"/>
    <property type="match status" value="1"/>
</dbReference>
<evidence type="ECO:0000259" key="5">
    <source>
        <dbReference type="PROSITE" id="PS50102"/>
    </source>
</evidence>
<dbReference type="AlphaFoldDB" id="A0A2X0MZJ8"/>
<evidence type="ECO:0000256" key="1">
    <source>
        <dbReference type="ARBA" id="ARBA00022737"/>
    </source>
</evidence>
<dbReference type="GO" id="GO:0006417">
    <property type="term" value="P:regulation of translation"/>
    <property type="evidence" value="ECO:0007669"/>
    <property type="project" value="TreeGrafter"/>
</dbReference>
<evidence type="ECO:0000256" key="4">
    <source>
        <dbReference type="SAM" id="MobiDB-lite"/>
    </source>
</evidence>